<evidence type="ECO:0000313" key="3">
    <source>
        <dbReference type="Proteomes" id="UP000024635"/>
    </source>
</evidence>
<dbReference type="Pfam" id="PF00078">
    <property type="entry name" value="RVT_1"/>
    <property type="match status" value="1"/>
</dbReference>
<dbReference type="Proteomes" id="UP000024635">
    <property type="component" value="Unassembled WGS sequence"/>
</dbReference>
<keyword evidence="3" id="KW-1185">Reference proteome</keyword>
<sequence length="864" mass="99783">MLPFIDTFQREDDRISRLDIRVNQHVIRFVSIYAPASADSSDEDQENYSNFLEKLEGLLQKSNTHTSDSKGRSCRHVHPLLLGDFNAKLGKKENELESSVGPHGYGDDRYARGQLLVDFCEQLRLRAAATFFKARSGRKWTWRSPDGKTLNCIDHIFACAHLRFKNVRTGSIQFETDHRLLRGTLQWPICYTNSKKKPRTRCYIDRDLFKYEISNTCPLTLSSSQNGYEDLCKYVRNAANIAIRPLETRSCFSSETAALLRQRQQLKKATSTFADRLTYTETCKLLRRRIREDIRQHHCNLVQKAVQSRQSLRKIRQQAEIGHRQIFQLRDRNGELCRTKPELIKLVTQFYEELYASTVSVAYHPIPVKDECPPFLEDEVNAALKTMKVGRTPGLDGVTAEMLKWSNTSLVPLITELFNQCLISGAVPEKMADSITILLHKKGDSAELKNYRPISLLSVFYKLLTKVITQRVENILDAEQPREQAGFRRGYSAVDHIHAMNELIERSNEYRIPLFIAFIDYEKAYDTVETNSLWNVLQEQGVHAQLIALLQGIYANAQSLIKLGETNIPIKVCRGVRQGDTISPKLFTATLEHVFRKLNWSDYGVSVNGNQLTNLRFADDVVLIAKSAQELQAMITELDNHSIGCGLKISGTKTKILTEAPTVITLRGTCIENVEAFVYLGQKITLHRNHYQEIQRRIQAGWNCFRRYEEFLSSKTVEMKWKRKLFNQCVLPAMLYGAETWVLTKAAEHKLAAAQRRMERRMVGIRLSDKKTNAWLRGVTKVKDVITSAVERKWAYGWKLARSTEVKWSKELMEWRPPSKRWVGRPKTRWRDEFQRMLGTSNWQSTARVMTKTEWNDLLRCRIL</sequence>
<protein>
    <recommendedName>
        <fullName evidence="1">Reverse transcriptase domain-containing protein</fullName>
    </recommendedName>
</protein>
<dbReference type="AlphaFoldDB" id="A0A016S403"/>
<dbReference type="InterPro" id="IPR000477">
    <property type="entry name" value="RT_dom"/>
</dbReference>
<dbReference type="PROSITE" id="PS50878">
    <property type="entry name" value="RT_POL"/>
    <property type="match status" value="1"/>
</dbReference>
<evidence type="ECO:0000259" key="1">
    <source>
        <dbReference type="PROSITE" id="PS50878"/>
    </source>
</evidence>
<dbReference type="InterPro" id="IPR043502">
    <property type="entry name" value="DNA/RNA_pol_sf"/>
</dbReference>
<dbReference type="PANTHER" id="PTHR47027">
    <property type="entry name" value="REVERSE TRANSCRIPTASE DOMAIN-CONTAINING PROTEIN"/>
    <property type="match status" value="1"/>
</dbReference>
<dbReference type="CDD" id="cd01650">
    <property type="entry name" value="RT_nLTR_like"/>
    <property type="match status" value="1"/>
</dbReference>
<dbReference type="InterPro" id="IPR036691">
    <property type="entry name" value="Endo/exonu/phosph_ase_sf"/>
</dbReference>
<dbReference type="PANTHER" id="PTHR47027:SF20">
    <property type="entry name" value="REVERSE TRANSCRIPTASE-LIKE PROTEIN WITH RNA-DIRECTED DNA POLYMERASE DOMAIN"/>
    <property type="match status" value="1"/>
</dbReference>
<gene>
    <name evidence="2" type="primary">Acey_s0303.g1906</name>
    <name evidence="2" type="ORF">Y032_0303g1906</name>
</gene>
<evidence type="ECO:0000313" key="2">
    <source>
        <dbReference type="EMBL" id="EYB85201.1"/>
    </source>
</evidence>
<dbReference type="EMBL" id="JARK01001639">
    <property type="protein sequence ID" value="EYB85201.1"/>
    <property type="molecule type" value="Genomic_DNA"/>
</dbReference>
<comment type="caution">
    <text evidence="2">The sequence shown here is derived from an EMBL/GenBank/DDBJ whole genome shotgun (WGS) entry which is preliminary data.</text>
</comment>
<proteinExistence type="predicted"/>
<dbReference type="STRING" id="53326.A0A016S403"/>
<reference evidence="3" key="1">
    <citation type="journal article" date="2015" name="Nat. Genet.">
        <title>The genome and transcriptome of the zoonotic hookworm Ancylostoma ceylanicum identify infection-specific gene families.</title>
        <authorList>
            <person name="Schwarz E.M."/>
            <person name="Hu Y."/>
            <person name="Antoshechkin I."/>
            <person name="Miller M.M."/>
            <person name="Sternberg P.W."/>
            <person name="Aroian R.V."/>
        </authorList>
    </citation>
    <scope>NUCLEOTIDE SEQUENCE</scope>
    <source>
        <strain evidence="3">HY135</strain>
    </source>
</reference>
<dbReference type="SUPFAM" id="SSF56672">
    <property type="entry name" value="DNA/RNA polymerases"/>
    <property type="match status" value="1"/>
</dbReference>
<organism evidence="2 3">
    <name type="scientific">Ancylostoma ceylanicum</name>
    <dbReference type="NCBI Taxonomy" id="53326"/>
    <lineage>
        <taxon>Eukaryota</taxon>
        <taxon>Metazoa</taxon>
        <taxon>Ecdysozoa</taxon>
        <taxon>Nematoda</taxon>
        <taxon>Chromadorea</taxon>
        <taxon>Rhabditida</taxon>
        <taxon>Rhabditina</taxon>
        <taxon>Rhabditomorpha</taxon>
        <taxon>Strongyloidea</taxon>
        <taxon>Ancylostomatidae</taxon>
        <taxon>Ancylostomatinae</taxon>
        <taxon>Ancylostoma</taxon>
    </lineage>
</organism>
<dbReference type="OrthoDB" id="410104at2759"/>
<dbReference type="Gene3D" id="3.60.10.10">
    <property type="entry name" value="Endonuclease/exonuclease/phosphatase"/>
    <property type="match status" value="1"/>
</dbReference>
<dbReference type="SUPFAM" id="SSF56219">
    <property type="entry name" value="DNase I-like"/>
    <property type="match status" value="1"/>
</dbReference>
<accession>A0A016S403</accession>
<feature type="domain" description="Reverse transcriptase" evidence="1">
    <location>
        <begin position="420"/>
        <end position="684"/>
    </location>
</feature>
<name>A0A016S403_9BILA</name>